<dbReference type="STRING" id="1076935.U4KW37"/>
<dbReference type="GO" id="GO:0046872">
    <property type="term" value="F:metal ion binding"/>
    <property type="evidence" value="ECO:0007669"/>
    <property type="project" value="UniProtKB-KW"/>
</dbReference>
<dbReference type="Gene3D" id="3.90.1590.10">
    <property type="entry name" value="glutathione-dependent formaldehyde- activating enzyme (gfa)"/>
    <property type="match status" value="1"/>
</dbReference>
<reference evidence="6 7" key="1">
    <citation type="journal article" date="2013" name="PLoS Genet.">
        <title>The genome and development-dependent transcriptomes of Pyronema confluens: a window into fungal evolution.</title>
        <authorList>
            <person name="Traeger S."/>
            <person name="Altegoer F."/>
            <person name="Freitag M."/>
            <person name="Gabaldon T."/>
            <person name="Kempken F."/>
            <person name="Kumar A."/>
            <person name="Marcet-Houben M."/>
            <person name="Poggeler S."/>
            <person name="Stajich J.E."/>
            <person name="Nowrousian M."/>
        </authorList>
    </citation>
    <scope>NUCLEOTIDE SEQUENCE [LARGE SCALE GENOMIC DNA]</scope>
    <source>
        <strain evidence="7">CBS 100304</strain>
        <tissue evidence="6">Vegetative mycelium</tissue>
    </source>
</reference>
<dbReference type="EMBL" id="HF935275">
    <property type="protein sequence ID" value="CCX05888.1"/>
    <property type="molecule type" value="Genomic_DNA"/>
</dbReference>
<evidence type="ECO:0000256" key="3">
    <source>
        <dbReference type="ARBA" id="ARBA00022833"/>
    </source>
</evidence>
<feature type="domain" description="CENP-V/GFA" evidence="5">
    <location>
        <begin position="121"/>
        <end position="241"/>
    </location>
</feature>
<dbReference type="PANTHER" id="PTHR33337">
    <property type="entry name" value="GFA DOMAIN-CONTAINING PROTEIN"/>
    <property type="match status" value="1"/>
</dbReference>
<dbReference type="PROSITE" id="PS51891">
    <property type="entry name" value="CENP_V_GFA"/>
    <property type="match status" value="1"/>
</dbReference>
<dbReference type="SUPFAM" id="SSF51316">
    <property type="entry name" value="Mss4-like"/>
    <property type="match status" value="1"/>
</dbReference>
<protein>
    <recommendedName>
        <fullName evidence="5">CENP-V/GFA domain-containing protein</fullName>
    </recommendedName>
</protein>
<evidence type="ECO:0000256" key="4">
    <source>
        <dbReference type="ARBA" id="ARBA00023239"/>
    </source>
</evidence>
<dbReference type="PANTHER" id="PTHR33337:SF40">
    <property type="entry name" value="CENP-V_GFA DOMAIN-CONTAINING PROTEIN-RELATED"/>
    <property type="match status" value="1"/>
</dbReference>
<gene>
    <name evidence="6" type="ORF">PCON_05475</name>
</gene>
<keyword evidence="4" id="KW-0456">Lyase</keyword>
<name>U4KW37_PYROM</name>
<dbReference type="InterPro" id="IPR006913">
    <property type="entry name" value="CENP-V/GFA"/>
</dbReference>
<dbReference type="Pfam" id="PF04828">
    <property type="entry name" value="GFA"/>
    <property type="match status" value="1"/>
</dbReference>
<sequence>MSSPTIPAWKPPLTIRCHCQKSTCNISRPRWDPEGTNLPEANPRNSVFDVIEGVFKSGEETIRFCTTCGTRMLLITSGEKVKVFIGCFDNHDVQSARNHNLVIESFPEKPALLREPSNDVITGRCLCRSVIFTIHKPPEDWHKDAVLRQWVKSTTGAPYWQWAFIPRSLVTDIPFERLQKYKSSDTVTRYFCKKCGETYFYENAGNGGDELWDVAYDTLAFEADTIAKQWFQSAFRDEDWDDNQKVDEYIEGWIEGRFSFDSEGVSFLGHEKH</sequence>
<evidence type="ECO:0000256" key="1">
    <source>
        <dbReference type="ARBA" id="ARBA00005495"/>
    </source>
</evidence>
<dbReference type="GO" id="GO:0016846">
    <property type="term" value="F:carbon-sulfur lyase activity"/>
    <property type="evidence" value="ECO:0007669"/>
    <property type="project" value="InterPro"/>
</dbReference>
<keyword evidence="7" id="KW-1185">Reference proteome</keyword>
<evidence type="ECO:0000313" key="7">
    <source>
        <dbReference type="Proteomes" id="UP000018144"/>
    </source>
</evidence>
<dbReference type="AlphaFoldDB" id="U4KW37"/>
<evidence type="ECO:0000256" key="2">
    <source>
        <dbReference type="ARBA" id="ARBA00022723"/>
    </source>
</evidence>
<dbReference type="InterPro" id="IPR011057">
    <property type="entry name" value="Mss4-like_sf"/>
</dbReference>
<dbReference type="Proteomes" id="UP000018144">
    <property type="component" value="Unassembled WGS sequence"/>
</dbReference>
<accession>U4KW37</accession>
<organism evidence="6 7">
    <name type="scientific">Pyronema omphalodes (strain CBS 100304)</name>
    <name type="common">Pyronema confluens</name>
    <dbReference type="NCBI Taxonomy" id="1076935"/>
    <lineage>
        <taxon>Eukaryota</taxon>
        <taxon>Fungi</taxon>
        <taxon>Dikarya</taxon>
        <taxon>Ascomycota</taxon>
        <taxon>Pezizomycotina</taxon>
        <taxon>Pezizomycetes</taxon>
        <taxon>Pezizales</taxon>
        <taxon>Pyronemataceae</taxon>
        <taxon>Pyronema</taxon>
    </lineage>
</organism>
<keyword evidence="3" id="KW-0862">Zinc</keyword>
<dbReference type="OrthoDB" id="5422068at2759"/>
<keyword evidence="2" id="KW-0479">Metal-binding</keyword>
<evidence type="ECO:0000259" key="5">
    <source>
        <dbReference type="PROSITE" id="PS51891"/>
    </source>
</evidence>
<proteinExistence type="inferred from homology"/>
<comment type="similarity">
    <text evidence="1">Belongs to the Gfa family.</text>
</comment>
<evidence type="ECO:0000313" key="6">
    <source>
        <dbReference type="EMBL" id="CCX05888.1"/>
    </source>
</evidence>